<feature type="region of interest" description="Disordered" evidence="1">
    <location>
        <begin position="49"/>
        <end position="113"/>
    </location>
</feature>
<dbReference type="EMBL" id="FMWP01000116">
    <property type="protein sequence ID" value="SDA01477.1"/>
    <property type="molecule type" value="Genomic_DNA"/>
</dbReference>
<dbReference type="AlphaFoldDB" id="A0A2X0LGN5"/>
<protein>
    <submittedName>
        <fullName evidence="2">BZ3500_MvSof-1268-A1-R1_Chr10-1g02705 protein</fullName>
    </submittedName>
</protein>
<proteinExistence type="predicted"/>
<gene>
    <name evidence="2" type="ORF">BZ3500_MVSOF-1268-A1-R1_CHR10-1G02705</name>
</gene>
<accession>A0A2X0LGN5</accession>
<keyword evidence="3" id="KW-1185">Reference proteome</keyword>
<sequence length="113" mass="13009">MNHATTAQKKERNFISDLEEKARQLEAARITSTIMENIQRSRALLADSTAPPIRITGRMRSRPYDRRPAAPRTAVPTRQVRTHPWHHSGVETLYSTGDDVGPRLQFTHTHERR</sequence>
<organism evidence="2 3">
    <name type="scientific">Microbotryum saponariae</name>
    <dbReference type="NCBI Taxonomy" id="289078"/>
    <lineage>
        <taxon>Eukaryota</taxon>
        <taxon>Fungi</taxon>
        <taxon>Dikarya</taxon>
        <taxon>Basidiomycota</taxon>
        <taxon>Pucciniomycotina</taxon>
        <taxon>Microbotryomycetes</taxon>
        <taxon>Microbotryales</taxon>
        <taxon>Microbotryaceae</taxon>
        <taxon>Microbotryum</taxon>
    </lineage>
</organism>
<reference evidence="3" key="1">
    <citation type="submission" date="2016-10" db="EMBL/GenBank/DDBJ databases">
        <authorList>
            <person name="Jeantristanb JTB J.-T."/>
            <person name="Ricardo R."/>
        </authorList>
    </citation>
    <scope>NUCLEOTIDE SEQUENCE [LARGE SCALE GENOMIC DNA]</scope>
</reference>
<name>A0A2X0LGN5_9BASI</name>
<evidence type="ECO:0000313" key="3">
    <source>
        <dbReference type="Proteomes" id="UP000249723"/>
    </source>
</evidence>
<dbReference type="Proteomes" id="UP000249723">
    <property type="component" value="Unassembled WGS sequence"/>
</dbReference>
<evidence type="ECO:0000313" key="2">
    <source>
        <dbReference type="EMBL" id="SDA01477.1"/>
    </source>
</evidence>
<evidence type="ECO:0000256" key="1">
    <source>
        <dbReference type="SAM" id="MobiDB-lite"/>
    </source>
</evidence>